<sequence length="161" mass="18182">MRHPLLERCRNEMKPKRSLILSYIELVSEDGNEGEDISPIEGASFLQLDPTLSNSICKTKMKCPTDAVAQDTVKLSDVTLNRNIKFHLLQELVVFDGQYHSFFEGHSKCMMKMKCGDKIALVDIAVAIRPGISRKEGTPTERSIDRGQSFCAFIQNLFKVM</sequence>
<reference evidence="1 2" key="1">
    <citation type="submission" date="2015-12" db="EMBL/GenBank/DDBJ databases">
        <title>Draft genome of the nematode, Onchocerca flexuosa.</title>
        <authorList>
            <person name="Mitreva M."/>
        </authorList>
    </citation>
    <scope>NUCLEOTIDE SEQUENCE [LARGE SCALE GENOMIC DNA]</scope>
    <source>
        <strain evidence="1">Red Deer</strain>
    </source>
</reference>
<gene>
    <name evidence="1" type="ORF">X798_01769</name>
</gene>
<dbReference type="EMBL" id="KZ269981">
    <property type="protein sequence ID" value="OZC11353.1"/>
    <property type="molecule type" value="Genomic_DNA"/>
</dbReference>
<evidence type="ECO:0000313" key="2">
    <source>
        <dbReference type="Proteomes" id="UP000242913"/>
    </source>
</evidence>
<dbReference type="WBParaSite" id="OFLC_0000073001-mRNA-1">
    <property type="protein sequence ID" value="OFLC_0000073001-mRNA-1"/>
    <property type="gene ID" value="OFLC_0000073001"/>
</dbReference>
<proteinExistence type="predicted"/>
<dbReference type="OrthoDB" id="10497119at2759"/>
<keyword evidence="2" id="KW-1185">Reference proteome</keyword>
<accession>A0A183GZS1</accession>
<evidence type="ECO:0000313" key="3">
    <source>
        <dbReference type="WBParaSite" id="OFLC_0000073001-mRNA-1"/>
    </source>
</evidence>
<dbReference type="Proteomes" id="UP000242913">
    <property type="component" value="Unassembled WGS sequence"/>
</dbReference>
<dbReference type="AlphaFoldDB" id="A0A183GZS1"/>
<organism evidence="3">
    <name type="scientific">Onchocerca flexuosa</name>
    <dbReference type="NCBI Taxonomy" id="387005"/>
    <lineage>
        <taxon>Eukaryota</taxon>
        <taxon>Metazoa</taxon>
        <taxon>Ecdysozoa</taxon>
        <taxon>Nematoda</taxon>
        <taxon>Chromadorea</taxon>
        <taxon>Rhabditida</taxon>
        <taxon>Spirurina</taxon>
        <taxon>Spiruromorpha</taxon>
        <taxon>Filarioidea</taxon>
        <taxon>Onchocercidae</taxon>
        <taxon>Onchocerca</taxon>
    </lineage>
</organism>
<name>A0A183GZS1_9BILA</name>
<reference evidence="3" key="2">
    <citation type="submission" date="2016-06" db="UniProtKB">
        <authorList>
            <consortium name="WormBaseParasite"/>
        </authorList>
    </citation>
    <scope>IDENTIFICATION</scope>
</reference>
<protein>
    <submittedName>
        <fullName evidence="3">DDE Tnp4 domain-containing protein</fullName>
    </submittedName>
</protein>
<evidence type="ECO:0000313" key="1">
    <source>
        <dbReference type="EMBL" id="OZC11353.1"/>
    </source>
</evidence>